<organism evidence="2">
    <name type="scientific">Lyngbya confervoides BDU141951</name>
    <dbReference type="NCBI Taxonomy" id="1574623"/>
    <lineage>
        <taxon>Bacteria</taxon>
        <taxon>Bacillati</taxon>
        <taxon>Cyanobacteriota</taxon>
        <taxon>Cyanophyceae</taxon>
        <taxon>Oscillatoriophycideae</taxon>
        <taxon>Oscillatoriales</taxon>
        <taxon>Microcoleaceae</taxon>
        <taxon>Lyngbya</taxon>
    </lineage>
</organism>
<dbReference type="InterPro" id="IPR050570">
    <property type="entry name" value="Cell_wall_metabolism_enzyme"/>
</dbReference>
<dbReference type="CDD" id="cd00118">
    <property type="entry name" value="LysM"/>
    <property type="match status" value="2"/>
</dbReference>
<dbReference type="EMBL" id="JTHE02000002">
    <property type="protein sequence ID" value="NEV65765.1"/>
    <property type="molecule type" value="Genomic_DNA"/>
</dbReference>
<dbReference type="SUPFAM" id="SSF54106">
    <property type="entry name" value="LysM domain"/>
    <property type="match status" value="2"/>
</dbReference>
<dbReference type="SUPFAM" id="SSF51261">
    <property type="entry name" value="Duplicated hybrid motif"/>
    <property type="match status" value="1"/>
</dbReference>
<dbReference type="SMART" id="SM00257">
    <property type="entry name" value="LysM"/>
    <property type="match status" value="2"/>
</dbReference>
<dbReference type="PROSITE" id="PS51782">
    <property type="entry name" value="LYSM"/>
    <property type="match status" value="2"/>
</dbReference>
<dbReference type="AlphaFoldDB" id="A0A8T6QKL6"/>
<proteinExistence type="predicted"/>
<dbReference type="PANTHER" id="PTHR21666">
    <property type="entry name" value="PEPTIDASE-RELATED"/>
    <property type="match status" value="1"/>
</dbReference>
<dbReference type="CDD" id="cd12797">
    <property type="entry name" value="M23_peptidase"/>
    <property type="match status" value="1"/>
</dbReference>
<name>A0A8T6QKL6_9CYAN</name>
<gene>
    <name evidence="2" type="ORF">QQ91_001375</name>
</gene>
<evidence type="ECO:0000259" key="1">
    <source>
        <dbReference type="PROSITE" id="PS51782"/>
    </source>
</evidence>
<reference evidence="2" key="3">
    <citation type="submission" date="2020-02" db="EMBL/GenBank/DDBJ databases">
        <authorList>
            <person name="Sarangi A.N."/>
            <person name="Ghosh S."/>
            <person name="Mukherjee M."/>
            <person name="Tripathy S."/>
        </authorList>
    </citation>
    <scope>NUCLEOTIDE SEQUENCE</scope>
    <source>
        <strain evidence="2">BDU141951</strain>
    </source>
</reference>
<feature type="domain" description="LysM" evidence="1">
    <location>
        <begin position="295"/>
        <end position="339"/>
    </location>
</feature>
<dbReference type="Pfam" id="PF01551">
    <property type="entry name" value="Peptidase_M23"/>
    <property type="match status" value="1"/>
</dbReference>
<protein>
    <submittedName>
        <fullName evidence="2">Peptidoglycan DD-metalloendopeptidase family protein</fullName>
    </submittedName>
</protein>
<evidence type="ECO:0000313" key="2">
    <source>
        <dbReference type="EMBL" id="NEV65765.1"/>
    </source>
</evidence>
<dbReference type="InterPro" id="IPR016047">
    <property type="entry name" value="M23ase_b-sheet_dom"/>
</dbReference>
<reference evidence="2" key="1">
    <citation type="submission" date="2014-11" db="EMBL/GenBank/DDBJ databases">
        <authorList>
            <person name="Malar M.C."/>
            <person name="Sen D."/>
            <person name="Tripathy S."/>
        </authorList>
    </citation>
    <scope>NUCLEOTIDE SEQUENCE</scope>
    <source>
        <strain evidence="2">BDU141951</strain>
    </source>
</reference>
<dbReference type="Gene3D" id="2.70.70.10">
    <property type="entry name" value="Glucose Permease (Domain IIA)"/>
    <property type="match status" value="1"/>
</dbReference>
<dbReference type="InterPro" id="IPR018392">
    <property type="entry name" value="LysM"/>
</dbReference>
<dbReference type="InterPro" id="IPR036779">
    <property type="entry name" value="LysM_dom_sf"/>
</dbReference>
<dbReference type="Pfam" id="PF01476">
    <property type="entry name" value="LysM"/>
    <property type="match status" value="2"/>
</dbReference>
<dbReference type="GO" id="GO:0004222">
    <property type="term" value="F:metalloendopeptidase activity"/>
    <property type="evidence" value="ECO:0007669"/>
    <property type="project" value="TreeGrafter"/>
</dbReference>
<accession>A0A8T6QKL6</accession>
<comment type="caution">
    <text evidence="2">The sequence shown here is derived from an EMBL/GenBank/DDBJ whole genome shotgun (WGS) entry which is preliminary data.</text>
</comment>
<dbReference type="PANTHER" id="PTHR21666:SF270">
    <property type="entry name" value="MUREIN HYDROLASE ACTIVATOR ENVC"/>
    <property type="match status" value="1"/>
</dbReference>
<dbReference type="Gene3D" id="3.10.350.10">
    <property type="entry name" value="LysM domain"/>
    <property type="match status" value="2"/>
</dbReference>
<reference evidence="2" key="2">
    <citation type="journal article" date="2015" name="Genome Announc.">
        <title>Draft Genome Sequence of Filamentous Marine Cyanobacterium Lyngbya confervoides Strain BDU141951.</title>
        <authorList>
            <person name="Chandrababunaidu M.M."/>
            <person name="Sen D."/>
            <person name="Tripathy S."/>
        </authorList>
    </citation>
    <scope>NUCLEOTIDE SEQUENCE</scope>
    <source>
        <strain evidence="2">BDU141951</strain>
    </source>
</reference>
<feature type="domain" description="LysM" evidence="1">
    <location>
        <begin position="94"/>
        <end position="138"/>
    </location>
</feature>
<sequence>MSPVFSQEFAPDTQSQASALLPLQGELGVFGASKRVRTSFTALSLALSLGAVGSLVSSAEAADSMQLAALPSVAGGSNTLPSFGSARPEAAPAIFHTVTDGETIWGIAEQHGLTVEAIRAANGMAEDQVIQVGQVLKVPTVDETDTQELPAYSVSSLNLSVTPAQSPATPDLTVAALPEASMPGMMQATIVDELPEATSAESSLDAAAELGVSEASGLDEASINAEPLGQNSGLSKTDLLRSSKPLASLPTAQPQVESVQEFADQLGVPAEQPEGSQKATVSPRTEIFRDRGNEFTHRVGSGETIWSIARSYGLDPDDLQALNQVADSRRLMPGDELVIPATEATLASVADVDGLRPHQADSSEQIVAALPDVAVVPTSAAAVDLTKVELGRNSAASSSPTVEAEADPFVATLLSQATASTELRSDQAEALKQSSDLSAASDARDVERLAAAPEVARGANEVALNPQFVNNSEPEALDVEAELEADNLLAAAPLGSEVYSPIVENATGRVVTPEMPMLPGQDAYLPEAPNRFDGYMWPAQGVLTSGYGWRWGRMHRGVDIAGPVGTPIYAAAPGVVVSSGWNSGGYGNLVDIRHADGSMTRYAHNSRLIVRAGQQVRQGQQIAEMGSTGFSTGPHLHFEIHIPNQGTVNPIAMLPRSR</sequence>
<dbReference type="InterPro" id="IPR011055">
    <property type="entry name" value="Dup_hybrid_motif"/>
</dbReference>